<dbReference type="RefSeq" id="XP_058978131.1">
    <property type="nucleotide sequence ID" value="XM_059122148.1"/>
</dbReference>
<gene>
    <name evidence="2" type="primary">101901341</name>
    <name evidence="4 5" type="synonym">LOC101901341</name>
</gene>
<evidence type="ECO:0000313" key="3">
    <source>
        <dbReference type="Proteomes" id="UP001652621"/>
    </source>
</evidence>
<organism evidence="2">
    <name type="scientific">Musca domestica</name>
    <name type="common">House fly</name>
    <dbReference type="NCBI Taxonomy" id="7370"/>
    <lineage>
        <taxon>Eukaryota</taxon>
        <taxon>Metazoa</taxon>
        <taxon>Ecdysozoa</taxon>
        <taxon>Arthropoda</taxon>
        <taxon>Hexapoda</taxon>
        <taxon>Insecta</taxon>
        <taxon>Pterygota</taxon>
        <taxon>Neoptera</taxon>
        <taxon>Endopterygota</taxon>
        <taxon>Diptera</taxon>
        <taxon>Brachycera</taxon>
        <taxon>Muscomorpha</taxon>
        <taxon>Muscoidea</taxon>
        <taxon>Muscidae</taxon>
        <taxon>Musca</taxon>
    </lineage>
</organism>
<accession>A0A1I8MQ46</accession>
<dbReference type="VEuPathDB" id="VectorBase:MDOA007289"/>
<name>A0A1I8MQ46_MUSDO</name>
<reference evidence="5" key="2">
    <citation type="submission" date="2025-05" db="UniProtKB">
        <authorList>
            <consortium name="RefSeq"/>
        </authorList>
    </citation>
    <scope>IDENTIFICATION</scope>
    <source>
        <strain evidence="4 5">Aabys</strain>
        <tissue evidence="5">Whole body</tissue>
    </source>
</reference>
<dbReference type="RefSeq" id="XP_019894757.1">
    <property type="nucleotide sequence ID" value="XM_020039198.1"/>
</dbReference>
<dbReference type="EnsemblMetazoa" id="MDOA007289-RB">
    <property type="protein sequence ID" value="MDOA007289-PB"/>
    <property type="gene ID" value="MDOA007289"/>
</dbReference>
<keyword evidence="1" id="KW-1133">Transmembrane helix</keyword>
<keyword evidence="1" id="KW-0472">Membrane</keyword>
<keyword evidence="1" id="KW-0812">Transmembrane</keyword>
<dbReference type="AlphaFoldDB" id="A0A1I8MQ46"/>
<dbReference type="KEGG" id="mde:101901341"/>
<dbReference type="eggNOG" id="ENOG502T819">
    <property type="taxonomic scope" value="Eukaryota"/>
</dbReference>
<evidence type="ECO:0000256" key="1">
    <source>
        <dbReference type="SAM" id="Phobius"/>
    </source>
</evidence>
<reference evidence="2" key="1">
    <citation type="submission" date="2020-05" db="UniProtKB">
        <authorList>
            <consortium name="EnsemblMetazoa"/>
        </authorList>
    </citation>
    <scope>IDENTIFICATION</scope>
    <source>
        <strain evidence="2">Aabys</strain>
    </source>
</reference>
<protein>
    <submittedName>
        <fullName evidence="4 5">Uncharacterized protein LOC101901341</fullName>
    </submittedName>
</protein>
<dbReference type="GeneID" id="101901341"/>
<dbReference type="OrthoDB" id="8010151at2759"/>
<keyword evidence="3" id="KW-1185">Reference proteome</keyword>
<evidence type="ECO:0000313" key="5">
    <source>
        <dbReference type="RefSeq" id="XP_058978131.1"/>
    </source>
</evidence>
<evidence type="ECO:0000313" key="2">
    <source>
        <dbReference type="EnsemblMetazoa" id="MDOA007289-PB"/>
    </source>
</evidence>
<feature type="transmembrane region" description="Helical" evidence="1">
    <location>
        <begin position="32"/>
        <end position="56"/>
    </location>
</feature>
<sequence>MDTSYVKSSNAKRFVIEDSITKVTSDGEPHEMMTMIAGLSGVLAAVVILTVLIFLVACKKSNKKHECDKCSETGSTSGASRKRSSTLSEGVLILDGQSKCSSIATIYECDGKGAICKTGRSASSPIIHKCGNLQSNLNKAFEGSELSLQGSLDGAKKPKRTHWQDEVEKTQHETTIEIERY</sequence>
<proteinExistence type="predicted"/>
<dbReference type="VEuPathDB" id="VectorBase:MDOMA2_011336"/>
<dbReference type="Proteomes" id="UP001652621">
    <property type="component" value="Unplaced"/>
</dbReference>
<evidence type="ECO:0000313" key="4">
    <source>
        <dbReference type="RefSeq" id="XP_019894757.1"/>
    </source>
</evidence>